<dbReference type="Proteomes" id="UP000007307">
    <property type="component" value="Chromosome"/>
</dbReference>
<dbReference type="AlphaFoldDB" id="B9KIW0"/>
<evidence type="ECO:0000256" key="1">
    <source>
        <dbReference type="SAM" id="MobiDB-lite"/>
    </source>
</evidence>
<dbReference type="STRING" id="320483.AMF_576"/>
<evidence type="ECO:0000313" key="2">
    <source>
        <dbReference type="EMBL" id="ACM49422.1"/>
    </source>
</evidence>
<reference evidence="2 3" key="1">
    <citation type="journal article" date="2009" name="BMC Genomics">
        <title>Conservation in the face of diversity: multistrain analysis of an intracellular bacterium.</title>
        <authorList>
            <person name="Dark M.J."/>
            <person name="Herndon D.R."/>
            <person name="Kappmeyer L.S."/>
            <person name="Gonzales M.P."/>
            <person name="Nordeen E."/>
            <person name="Palmer G.H."/>
            <person name="Knowles D.P. Jr."/>
            <person name="Brayton K.A."/>
        </authorList>
    </citation>
    <scope>NUCLEOTIDE SEQUENCE [LARGE SCALE GENOMIC DNA]</scope>
    <source>
        <strain evidence="2 3">Florida</strain>
    </source>
</reference>
<evidence type="ECO:0000313" key="3">
    <source>
        <dbReference type="Proteomes" id="UP000007307"/>
    </source>
</evidence>
<name>B9KIW0_ANAMF</name>
<gene>
    <name evidence="2" type="ordered locus">AMF_576</name>
</gene>
<feature type="compositionally biased region" description="Polar residues" evidence="1">
    <location>
        <begin position="379"/>
        <end position="390"/>
    </location>
</feature>
<dbReference type="EMBL" id="CP001079">
    <property type="protein sequence ID" value="ACM49422.1"/>
    <property type="molecule type" value="Genomic_DNA"/>
</dbReference>
<feature type="region of interest" description="Disordered" evidence="1">
    <location>
        <begin position="365"/>
        <end position="390"/>
    </location>
</feature>
<dbReference type="eggNOG" id="COG3064">
    <property type="taxonomic scope" value="Bacteria"/>
</dbReference>
<proteinExistence type="predicted"/>
<accession>B9KIW0</accession>
<sequence>MRACCGWYFASVEVGGVDFGFGYGHLGNSGYPRGPLVGSTVDWSRGKTDPAWRPSSYLVMGVGYGSGPVRAELSYFTSVKGGYVSSAEVDDFGVRVSYDLYRGIDVRCALFYGWGGRAMLPKFSAGAGSIGSFRDSVKAEGRISKDLGWNGDCDFIGNLSFEYVADSGVLYGADFQLLVPEVGGAVEGEGKAIVNRGSRVFVLTPYGRFSLGYQEGVESVVSSPKSHRSVFDDFVRGQDPTLMKYKLPMLKGDFFSHGEGWWWLRGAALLYPGLYSESVFRENSVVDYYGVDEYSRHYSRYFANNLPFRLSYQSPTLFGVRFGLSYSPTGYNSELFRGYYYEDSLHGEEEQWRFIDEVGDANQGGVRRKSVKGGGDTPADQSPGNVGASNESAVGVSRTILADDVLYAPAYRNVVSAALSAERSFYIRGEEVKVGAAFAAEWAPAAGISRSYGDVAPVGGFCALLRLVCLPCVEVGGVDFGFGYGHLGNSGYPRGPLVGSTVDWSRGKTDPAWRPSSYLVMGVGYGSGPVRAELSYFTSVKGGYVSSAEVDDFGVRVSYDLYRGIDVRCALFAQLHRVSVEYDFARGFVGKGWVDSHLSYDFDVLMSGVRLVF</sequence>
<dbReference type="HOGENOM" id="CLU_030860_0_0_5"/>
<dbReference type="Gene3D" id="2.40.160.10">
    <property type="entry name" value="Porin"/>
    <property type="match status" value="1"/>
</dbReference>
<dbReference type="PATRIC" id="fig|320483.3.peg.668"/>
<keyword evidence="3" id="KW-1185">Reference proteome</keyword>
<organism evidence="2 3">
    <name type="scientific">Anaplasma marginale (strain Florida)</name>
    <dbReference type="NCBI Taxonomy" id="320483"/>
    <lineage>
        <taxon>Bacteria</taxon>
        <taxon>Pseudomonadati</taxon>
        <taxon>Pseudomonadota</taxon>
        <taxon>Alphaproteobacteria</taxon>
        <taxon>Rickettsiales</taxon>
        <taxon>Anaplasmataceae</taxon>
        <taxon>Anaplasma</taxon>
    </lineage>
</organism>
<dbReference type="KEGG" id="amf:AMF_576"/>
<protein>
    <submittedName>
        <fullName evidence="2">Uncharacterized protein</fullName>
    </submittedName>
</protein>
<dbReference type="InterPro" id="IPR023614">
    <property type="entry name" value="Porin_dom_sf"/>
</dbReference>